<evidence type="ECO:0000313" key="4">
    <source>
        <dbReference type="EMBL" id="TDR76725.1"/>
    </source>
</evidence>
<dbReference type="InterPro" id="IPR046342">
    <property type="entry name" value="CBS_dom_sf"/>
</dbReference>
<dbReference type="SMART" id="SM00116">
    <property type="entry name" value="CBS"/>
    <property type="match status" value="2"/>
</dbReference>
<dbReference type="RefSeq" id="WP_166642271.1">
    <property type="nucleotide sequence ID" value="NZ_SNZP01000010.1"/>
</dbReference>
<evidence type="ECO:0000313" key="5">
    <source>
        <dbReference type="Proteomes" id="UP000295611"/>
    </source>
</evidence>
<dbReference type="PANTHER" id="PTHR43080">
    <property type="entry name" value="CBS DOMAIN-CONTAINING PROTEIN CBSX3, MITOCHONDRIAL"/>
    <property type="match status" value="1"/>
</dbReference>
<name>A0A4R7B411_9NEIS</name>
<dbReference type="AlphaFoldDB" id="A0A4R7B411"/>
<sequence>MDKALATLVVPSEARLIDAVQVIKENRSRCAIVVSRDKVIGVISEGDVMRALLHGADLHSPLEGWVSLSFKFLREPNYVEALELAKTHGISLIPILDQAFHLTGVITLNDVLNQVIIAPK</sequence>
<dbReference type="PROSITE" id="PS51371">
    <property type="entry name" value="CBS"/>
    <property type="match status" value="1"/>
</dbReference>
<dbReference type="SUPFAM" id="SSF54631">
    <property type="entry name" value="CBS-domain pair"/>
    <property type="match status" value="1"/>
</dbReference>
<evidence type="ECO:0000256" key="1">
    <source>
        <dbReference type="ARBA" id="ARBA00023122"/>
    </source>
</evidence>
<organism evidence="4 5">
    <name type="scientific">Paludibacterium purpuratum</name>
    <dbReference type="NCBI Taxonomy" id="1144873"/>
    <lineage>
        <taxon>Bacteria</taxon>
        <taxon>Pseudomonadati</taxon>
        <taxon>Pseudomonadota</taxon>
        <taxon>Betaproteobacteria</taxon>
        <taxon>Neisseriales</taxon>
        <taxon>Chromobacteriaceae</taxon>
        <taxon>Paludibacterium</taxon>
    </lineage>
</organism>
<dbReference type="PANTHER" id="PTHR43080:SF2">
    <property type="entry name" value="CBS DOMAIN-CONTAINING PROTEIN"/>
    <property type="match status" value="1"/>
</dbReference>
<dbReference type="EMBL" id="SNZP01000010">
    <property type="protein sequence ID" value="TDR76725.1"/>
    <property type="molecule type" value="Genomic_DNA"/>
</dbReference>
<keyword evidence="5" id="KW-1185">Reference proteome</keyword>
<feature type="domain" description="CBS" evidence="3">
    <location>
        <begin position="1"/>
        <end position="58"/>
    </location>
</feature>
<dbReference type="Gene3D" id="3.10.580.10">
    <property type="entry name" value="CBS-domain"/>
    <property type="match status" value="1"/>
</dbReference>
<accession>A0A4R7B411</accession>
<dbReference type="Pfam" id="PF00571">
    <property type="entry name" value="CBS"/>
    <property type="match status" value="2"/>
</dbReference>
<comment type="caution">
    <text evidence="4">The sequence shown here is derived from an EMBL/GenBank/DDBJ whole genome shotgun (WGS) entry which is preliminary data.</text>
</comment>
<keyword evidence="1 2" id="KW-0129">CBS domain</keyword>
<reference evidence="4 5" key="1">
    <citation type="submission" date="2019-03" db="EMBL/GenBank/DDBJ databases">
        <title>Genomic Encyclopedia of Type Strains, Phase III (KMG-III): the genomes of soil and plant-associated and newly described type strains.</title>
        <authorList>
            <person name="Whitman W."/>
        </authorList>
    </citation>
    <scope>NUCLEOTIDE SEQUENCE [LARGE SCALE GENOMIC DNA]</scope>
    <source>
        <strain evidence="4 5">CECT 8976</strain>
    </source>
</reference>
<dbReference type="InterPro" id="IPR000644">
    <property type="entry name" value="CBS_dom"/>
</dbReference>
<proteinExistence type="predicted"/>
<gene>
    <name evidence="4" type="ORF">DFP86_110153</name>
</gene>
<evidence type="ECO:0000259" key="3">
    <source>
        <dbReference type="PROSITE" id="PS51371"/>
    </source>
</evidence>
<protein>
    <submittedName>
        <fullName evidence="4">CBS domain-containing protein</fullName>
    </submittedName>
</protein>
<dbReference type="InterPro" id="IPR051257">
    <property type="entry name" value="Diverse_CBS-Domain"/>
</dbReference>
<evidence type="ECO:0000256" key="2">
    <source>
        <dbReference type="PROSITE-ProRule" id="PRU00703"/>
    </source>
</evidence>
<dbReference type="Proteomes" id="UP000295611">
    <property type="component" value="Unassembled WGS sequence"/>
</dbReference>